<gene>
    <name evidence="5" type="ORF">G4P54_13830</name>
</gene>
<dbReference type="PROSITE" id="PS01081">
    <property type="entry name" value="HTH_TETR_1"/>
    <property type="match status" value="1"/>
</dbReference>
<protein>
    <submittedName>
        <fullName evidence="5">TetR/AcrR family transcriptional regulator</fullName>
    </submittedName>
</protein>
<dbReference type="Pfam" id="PF16295">
    <property type="entry name" value="TetR_C_10"/>
    <property type="match status" value="1"/>
</dbReference>
<organism evidence="5 6">
    <name type="scientific">Bacillus tequilensis</name>
    <dbReference type="NCBI Taxonomy" id="227866"/>
    <lineage>
        <taxon>Bacteria</taxon>
        <taxon>Bacillati</taxon>
        <taxon>Bacillota</taxon>
        <taxon>Bacilli</taxon>
        <taxon>Bacillales</taxon>
        <taxon>Bacillaceae</taxon>
        <taxon>Bacillus</taxon>
    </lineage>
</organism>
<dbReference type="RefSeq" id="WP_167872963.1">
    <property type="nucleotide sequence ID" value="NZ_CP048852.1"/>
</dbReference>
<name>A0A6H0WJR3_9BACI</name>
<feature type="DNA-binding region" description="H-T-H motif" evidence="3">
    <location>
        <begin position="29"/>
        <end position="48"/>
    </location>
</feature>
<evidence type="ECO:0000313" key="6">
    <source>
        <dbReference type="Proteomes" id="UP000501914"/>
    </source>
</evidence>
<dbReference type="PANTHER" id="PTHR43479:SF11">
    <property type="entry name" value="ACREF_ENVCD OPERON REPRESSOR-RELATED"/>
    <property type="match status" value="1"/>
</dbReference>
<dbReference type="InterPro" id="IPR050624">
    <property type="entry name" value="HTH-type_Tx_Regulator"/>
</dbReference>
<reference evidence="5 6" key="1">
    <citation type="submission" date="2020-02" db="EMBL/GenBank/DDBJ databases">
        <title>Genome sequencing, annotation and comparative genomic analysis of Bacillus tequilensis EA-CB0015, an effective biological control agent against Pseudocercospora fijiensis in banana plants.</title>
        <authorList>
            <person name="Cuellar-Gaviria T.Z."/>
            <person name="Ju K.-S."/>
            <person name="Villegas-Escobar V."/>
        </authorList>
    </citation>
    <scope>NUCLEOTIDE SEQUENCE [LARGE SCALE GENOMIC DNA]</scope>
    <source>
        <strain evidence="5 6">EA-CB0015</strain>
    </source>
</reference>
<dbReference type="InterPro" id="IPR023772">
    <property type="entry name" value="DNA-bd_HTH_TetR-type_CS"/>
</dbReference>
<dbReference type="Gene3D" id="1.10.357.10">
    <property type="entry name" value="Tetracycline Repressor, domain 2"/>
    <property type="match status" value="1"/>
</dbReference>
<keyword evidence="1" id="KW-0678">Repressor</keyword>
<dbReference type="GO" id="GO:0003677">
    <property type="term" value="F:DNA binding"/>
    <property type="evidence" value="ECO:0007669"/>
    <property type="project" value="UniProtKB-UniRule"/>
</dbReference>
<feature type="domain" description="HTH tetR-type" evidence="4">
    <location>
        <begin position="6"/>
        <end position="66"/>
    </location>
</feature>
<accession>A0A6H0WJR3</accession>
<dbReference type="Pfam" id="PF00440">
    <property type="entry name" value="TetR_N"/>
    <property type="match status" value="1"/>
</dbReference>
<dbReference type="SUPFAM" id="SSF48498">
    <property type="entry name" value="Tetracyclin repressor-like, C-terminal domain"/>
    <property type="match status" value="1"/>
</dbReference>
<dbReference type="InterPro" id="IPR009057">
    <property type="entry name" value="Homeodomain-like_sf"/>
</dbReference>
<proteinExistence type="predicted"/>
<dbReference type="InterPro" id="IPR036271">
    <property type="entry name" value="Tet_transcr_reg_TetR-rel_C_sf"/>
</dbReference>
<dbReference type="AlphaFoldDB" id="A0A6H0WJR3"/>
<evidence type="ECO:0000259" key="4">
    <source>
        <dbReference type="PROSITE" id="PS50977"/>
    </source>
</evidence>
<dbReference type="EMBL" id="CP048852">
    <property type="protein sequence ID" value="QIW80792.1"/>
    <property type="molecule type" value="Genomic_DNA"/>
</dbReference>
<dbReference type="InterPro" id="IPR001647">
    <property type="entry name" value="HTH_TetR"/>
</dbReference>
<dbReference type="PROSITE" id="PS50977">
    <property type="entry name" value="HTH_TETR_2"/>
    <property type="match status" value="1"/>
</dbReference>
<dbReference type="PRINTS" id="PR00455">
    <property type="entry name" value="HTHTETR"/>
</dbReference>
<keyword evidence="6" id="KW-1185">Reference proteome</keyword>
<dbReference type="Proteomes" id="UP000501914">
    <property type="component" value="Chromosome"/>
</dbReference>
<evidence type="ECO:0000256" key="2">
    <source>
        <dbReference type="ARBA" id="ARBA00023125"/>
    </source>
</evidence>
<dbReference type="InterPro" id="IPR032551">
    <property type="entry name" value="BscR_C"/>
</dbReference>
<dbReference type="PANTHER" id="PTHR43479">
    <property type="entry name" value="ACREF/ENVCD OPERON REPRESSOR-RELATED"/>
    <property type="match status" value="1"/>
</dbReference>
<evidence type="ECO:0000256" key="1">
    <source>
        <dbReference type="ARBA" id="ARBA00022491"/>
    </source>
</evidence>
<sequence>MLSASSSKYDMIMKASVSLFTERGFDATTIPMIAERARVGTGTIYRYFDSKETLVNVLFQESIQRFTEKLKQDFSELPVRSGFHHVFCCLVQFTNESDYALFFLEMKKDAHYLNDTSRKMIENLMHMLDDYFNKGKAEGVIRSLPSNVLIAIVLGAFLKIYQLVQTGDIQMDMDLMTELEQCCWDAIKLHSFTSQK</sequence>
<evidence type="ECO:0000256" key="3">
    <source>
        <dbReference type="PROSITE-ProRule" id="PRU00335"/>
    </source>
</evidence>
<dbReference type="KEGG" id="bteq:G4P54_13830"/>
<keyword evidence="2 3" id="KW-0238">DNA-binding</keyword>
<evidence type="ECO:0000313" key="5">
    <source>
        <dbReference type="EMBL" id="QIW80792.1"/>
    </source>
</evidence>
<dbReference type="SUPFAM" id="SSF46689">
    <property type="entry name" value="Homeodomain-like"/>
    <property type="match status" value="1"/>
</dbReference>